<dbReference type="SMART" id="SM00408">
    <property type="entry name" value="IGc2"/>
    <property type="match status" value="3"/>
</dbReference>
<feature type="domain" description="Fibronectin type-III" evidence="4">
    <location>
        <begin position="412"/>
        <end position="505"/>
    </location>
</feature>
<dbReference type="FunFam" id="2.60.40.10:FF:000112">
    <property type="entry name" value="Titin a"/>
    <property type="match status" value="1"/>
</dbReference>
<dbReference type="InterPro" id="IPR036179">
    <property type="entry name" value="Ig-like_dom_sf"/>
</dbReference>
<dbReference type="Proteomes" id="UP000265120">
    <property type="component" value="Chromosome 16"/>
</dbReference>
<dbReference type="InterPro" id="IPR007110">
    <property type="entry name" value="Ig-like_dom"/>
</dbReference>
<feature type="domain" description="Fibronectin type-III" evidence="4">
    <location>
        <begin position="508"/>
        <end position="602"/>
    </location>
</feature>
<dbReference type="FunFam" id="2.60.40.10:FF:000003">
    <property type="entry name" value="Titin isoform E"/>
    <property type="match status" value="2"/>
</dbReference>
<dbReference type="PROSITE" id="PS50853">
    <property type="entry name" value="FN3"/>
    <property type="match status" value="7"/>
</dbReference>
<proteinExistence type="predicted"/>
<dbReference type="PRINTS" id="PR00014">
    <property type="entry name" value="FNTYPEIII"/>
</dbReference>
<sequence length="1087" mass="119128">MNAKGVGAPAQTQELVEILERGAAPDLELDLELRKTLVVRAGCSIRVFVPIKGRPTPAVTWAKDDGPVPRAVIDSTESFTMLIIPESSRIDAGKYVLTLENASGKKSADIHVRVLDSPGPPLNLKPVKIDKDSITLQWEMPLIDGGARITNYVIEKRESTRKAFATVITKCNTTSVRIGDLGEGCEYYFRVSAENDYGIGEAVETPDPIRASQAPTPPESIIPTEITKNTVSLAWTKPKHDGGSRITGYVLEAQKKGTDQWAHVTTVKAMDFTVKNLNENEEYIFHVMAVNLSGRSAPRESKAIVLRDSNSLPEFDLRGICQKTIIAKAGEDIKVEIPVMGRPRPTVTWQKDGAMLKLTQRTNAESTAATTILSINECNRDDSGVYAMTGKNIVGSVTDNIIVKVHDVPGPPKGPLKIVEVSRTHCVITWDPPTNDGGVPINNYVVEIRDTTSQTWTELSTNVIRTIFKAVRLTTGSEYQFRVKAKNRYGVGPHITSESVVAAYPFKVPGPPGTPGVVDSMVLMWQVPRSDGGSPITSYHIERKDRAGLRWVKCNKRKVKDLQFKATVLVAGHDYEFRVFAENAAGLSVPSVSSPFYKATDGLYKPGPPSNPRILDTSRSSITVAWNKPVYDGGCDITGYIVETCVPTEKMEDEEWAIVTPKECLLATSFTIVNLKEGQDYKIKISAVNSEGIGEAVSVPDTVKAEDRLLAPEIDLDAELRKVISIRACCSLRLFVPIRGRPTPQAKWTKDDGERVDRATIDSTTSYTSLVIENVNRFDSGKYNLTIENSSGSKTVSVQVRVLDTPSAPQNLKITTVTKEAVTLTWEPPANEGGVKVKNYIVEKRESTRKAYTTVNALCHQTTFMVTPLLEGCNYYFRVLAENEYGIGLPIETSESVKVSEKPQPPGKITLKDVTKNSVTLSWEKPEHDGGSRVVVNAGDSFKIDADVHGKPLPSIHWVKDEQELEYSVTIHSPLGKATLPMLVQVLDSPGPPVNVKVLAVTRDSATLAWEPPENDGGDTVKAYHVEKREASKKAWVSVTSNCHALTYKVEDLQEGAVYYFRVIGENEHGLGVPQEAKAGTKITGNI</sequence>
<evidence type="ECO:0008006" key="7">
    <source>
        <dbReference type="Google" id="ProtNLM"/>
    </source>
</evidence>
<organism evidence="5 6">
    <name type="scientific">Cynoglossus semilaevis</name>
    <name type="common">Tongue sole</name>
    <dbReference type="NCBI Taxonomy" id="244447"/>
    <lineage>
        <taxon>Eukaryota</taxon>
        <taxon>Metazoa</taxon>
        <taxon>Chordata</taxon>
        <taxon>Craniata</taxon>
        <taxon>Vertebrata</taxon>
        <taxon>Euteleostomi</taxon>
        <taxon>Actinopterygii</taxon>
        <taxon>Neopterygii</taxon>
        <taxon>Teleostei</taxon>
        <taxon>Neoteleostei</taxon>
        <taxon>Acanthomorphata</taxon>
        <taxon>Carangaria</taxon>
        <taxon>Pleuronectiformes</taxon>
        <taxon>Pleuronectoidei</taxon>
        <taxon>Cynoglossidae</taxon>
        <taxon>Cynoglossinae</taxon>
        <taxon>Cynoglossus</taxon>
    </lineage>
</organism>
<dbReference type="InterPro" id="IPR013783">
    <property type="entry name" value="Ig-like_fold"/>
</dbReference>
<feature type="domain" description="Fibronectin type-III" evidence="4">
    <location>
        <begin position="992"/>
        <end position="1087"/>
    </location>
</feature>
<dbReference type="GeneTree" id="ENSGT01150000286978"/>
<evidence type="ECO:0000313" key="5">
    <source>
        <dbReference type="Ensembl" id="ENSCSEP00000024789.1"/>
    </source>
</evidence>
<dbReference type="SMART" id="SM00409">
    <property type="entry name" value="IG"/>
    <property type="match status" value="4"/>
</dbReference>
<keyword evidence="1" id="KW-0677">Repeat</keyword>
<evidence type="ECO:0000313" key="6">
    <source>
        <dbReference type="Proteomes" id="UP000265120"/>
    </source>
</evidence>
<dbReference type="InterPro" id="IPR003961">
    <property type="entry name" value="FN3_dom"/>
</dbReference>
<dbReference type="GO" id="GO:0008307">
    <property type="term" value="F:structural constituent of muscle"/>
    <property type="evidence" value="ECO:0007669"/>
    <property type="project" value="TreeGrafter"/>
</dbReference>
<dbReference type="GO" id="GO:0048738">
    <property type="term" value="P:cardiac muscle tissue development"/>
    <property type="evidence" value="ECO:0007669"/>
    <property type="project" value="TreeGrafter"/>
</dbReference>
<dbReference type="Ensembl" id="ENSCSET00000025121.1">
    <property type="protein sequence ID" value="ENSCSEP00000024789.1"/>
    <property type="gene ID" value="ENSCSEG00000015805.1"/>
</dbReference>
<dbReference type="PANTHER" id="PTHR14340:SF13">
    <property type="entry name" value="TITIN"/>
    <property type="match status" value="1"/>
</dbReference>
<dbReference type="FunFam" id="2.60.40.10:FF:000012">
    <property type="entry name" value="titin isoform X1"/>
    <property type="match status" value="2"/>
</dbReference>
<dbReference type="InterPro" id="IPR013098">
    <property type="entry name" value="Ig_I-set"/>
</dbReference>
<evidence type="ECO:0000256" key="1">
    <source>
        <dbReference type="ARBA" id="ARBA00022737"/>
    </source>
</evidence>
<dbReference type="PROSITE" id="PS50835">
    <property type="entry name" value="IG_LIKE"/>
    <property type="match status" value="3"/>
</dbReference>
<dbReference type="OMA" id="QNITITW"/>
<dbReference type="Pfam" id="PF07679">
    <property type="entry name" value="I-set"/>
    <property type="match status" value="3"/>
</dbReference>
<feature type="domain" description="Fibronectin type-III" evidence="4">
    <location>
        <begin position="808"/>
        <end position="902"/>
    </location>
</feature>
<dbReference type="InterPro" id="IPR003598">
    <property type="entry name" value="Ig_sub2"/>
</dbReference>
<feature type="domain" description="Ig-like" evidence="3">
    <location>
        <begin position="25"/>
        <end position="113"/>
    </location>
</feature>
<evidence type="ECO:0000256" key="2">
    <source>
        <dbReference type="ARBA" id="ARBA00023319"/>
    </source>
</evidence>
<dbReference type="CDD" id="cd05748">
    <property type="entry name" value="Ig_Titin_like"/>
    <property type="match status" value="3"/>
</dbReference>
<dbReference type="Gene3D" id="2.60.40.10">
    <property type="entry name" value="Immunoglobulins"/>
    <property type="match status" value="12"/>
</dbReference>
<dbReference type="InterPro" id="IPR003599">
    <property type="entry name" value="Ig_sub"/>
</dbReference>
<feature type="domain" description="Fibronectin type-III" evidence="4">
    <location>
        <begin position="217"/>
        <end position="309"/>
    </location>
</feature>
<dbReference type="SUPFAM" id="SSF48726">
    <property type="entry name" value="Immunoglobulin"/>
    <property type="match status" value="4"/>
</dbReference>
<dbReference type="Pfam" id="PF00041">
    <property type="entry name" value="fn3"/>
    <property type="match status" value="7"/>
</dbReference>
<reference evidence="5" key="3">
    <citation type="submission" date="2025-09" db="UniProtKB">
        <authorList>
            <consortium name="Ensembl"/>
        </authorList>
    </citation>
    <scope>IDENTIFICATION</scope>
</reference>
<dbReference type="GO" id="GO:0045214">
    <property type="term" value="P:sarcomere organization"/>
    <property type="evidence" value="ECO:0007669"/>
    <property type="project" value="TreeGrafter"/>
</dbReference>
<protein>
    <recommendedName>
        <fullName evidence="7">Titin</fullName>
    </recommendedName>
</protein>
<name>A0A3P8WDM0_CYNSE</name>
<dbReference type="FunFam" id="2.60.40.10:FF:000034">
    <property type="entry name" value="Titin isoform A"/>
    <property type="match status" value="1"/>
</dbReference>
<accession>A0A3P8WDM0</accession>
<feature type="domain" description="Ig-like" evidence="3">
    <location>
        <begin position="313"/>
        <end position="386"/>
    </location>
</feature>
<dbReference type="SMART" id="SM00060">
    <property type="entry name" value="FN3"/>
    <property type="match status" value="8"/>
</dbReference>
<reference evidence="5" key="2">
    <citation type="submission" date="2025-08" db="UniProtKB">
        <authorList>
            <consortium name="Ensembl"/>
        </authorList>
    </citation>
    <scope>IDENTIFICATION</scope>
</reference>
<feature type="domain" description="Ig-like" evidence="3">
    <location>
        <begin position="712"/>
        <end position="797"/>
    </location>
</feature>
<dbReference type="PANTHER" id="PTHR14340">
    <property type="entry name" value="MICROFIBRIL-ASSOCIATED GLYCOPROTEIN 3"/>
    <property type="match status" value="1"/>
</dbReference>
<feature type="domain" description="Fibronectin type-III" evidence="4">
    <location>
        <begin position="608"/>
        <end position="708"/>
    </location>
</feature>
<evidence type="ECO:0000259" key="4">
    <source>
        <dbReference type="PROSITE" id="PS50853"/>
    </source>
</evidence>
<evidence type="ECO:0000259" key="3">
    <source>
        <dbReference type="PROSITE" id="PS50835"/>
    </source>
</evidence>
<dbReference type="AlphaFoldDB" id="A0A3P8WDM0"/>
<dbReference type="SUPFAM" id="SSF49265">
    <property type="entry name" value="Fibronectin type III"/>
    <property type="match status" value="5"/>
</dbReference>
<dbReference type="FunFam" id="2.60.40.10:FF:000135">
    <property type="entry name" value="Titin a"/>
    <property type="match status" value="1"/>
</dbReference>
<dbReference type="FunFam" id="2.60.40.10:FF:000002">
    <property type="entry name" value="Titin a"/>
    <property type="match status" value="3"/>
</dbReference>
<keyword evidence="6" id="KW-1185">Reference proteome</keyword>
<dbReference type="GO" id="GO:0031430">
    <property type="term" value="C:M band"/>
    <property type="evidence" value="ECO:0007669"/>
    <property type="project" value="TreeGrafter"/>
</dbReference>
<dbReference type="InterPro" id="IPR036116">
    <property type="entry name" value="FN3_sf"/>
</dbReference>
<feature type="domain" description="Fibronectin type-III" evidence="4">
    <location>
        <begin position="120"/>
        <end position="214"/>
    </location>
</feature>
<keyword evidence="2" id="KW-0393">Immunoglobulin domain</keyword>
<dbReference type="CDD" id="cd00063">
    <property type="entry name" value="FN3"/>
    <property type="match status" value="7"/>
</dbReference>
<reference evidence="5 6" key="1">
    <citation type="journal article" date="2014" name="Nat. Genet.">
        <title>Whole-genome sequence of a flatfish provides insights into ZW sex chromosome evolution and adaptation to a benthic lifestyle.</title>
        <authorList>
            <person name="Chen S."/>
            <person name="Zhang G."/>
            <person name="Shao C."/>
            <person name="Huang Q."/>
            <person name="Liu G."/>
            <person name="Zhang P."/>
            <person name="Song W."/>
            <person name="An N."/>
            <person name="Chalopin D."/>
            <person name="Volff J.N."/>
            <person name="Hong Y."/>
            <person name="Li Q."/>
            <person name="Sha Z."/>
            <person name="Zhou H."/>
            <person name="Xie M."/>
            <person name="Yu Q."/>
            <person name="Liu Y."/>
            <person name="Xiang H."/>
            <person name="Wang N."/>
            <person name="Wu K."/>
            <person name="Yang C."/>
            <person name="Zhou Q."/>
            <person name="Liao X."/>
            <person name="Yang L."/>
            <person name="Hu Q."/>
            <person name="Zhang J."/>
            <person name="Meng L."/>
            <person name="Jin L."/>
            <person name="Tian Y."/>
            <person name="Lian J."/>
            <person name="Yang J."/>
            <person name="Miao G."/>
            <person name="Liu S."/>
            <person name="Liang Z."/>
            <person name="Yan F."/>
            <person name="Li Y."/>
            <person name="Sun B."/>
            <person name="Zhang H."/>
            <person name="Zhang J."/>
            <person name="Zhu Y."/>
            <person name="Du M."/>
            <person name="Zhao Y."/>
            <person name="Schartl M."/>
            <person name="Tang Q."/>
            <person name="Wang J."/>
        </authorList>
    </citation>
    <scope>NUCLEOTIDE SEQUENCE</scope>
</reference>